<feature type="domain" description="PucR C-terminal helix-turn-helix" evidence="2">
    <location>
        <begin position="336"/>
        <end position="392"/>
    </location>
</feature>
<dbReference type="InterPro" id="IPR051448">
    <property type="entry name" value="CdaR-like_regulators"/>
</dbReference>
<sequence length="404" mass="46026">MSFDHENKNIYKKGLLIGGFFCTFILKCYVYNSVEHEALQKECEMISNQILQNTIDGLKNIAHVDLFVLDIDGKEVASTSSDVVNVSSAARDFVESPADSQEIQGYQFFKIYDEQSLEYILICTGSGENIYMLGKMIAYQIQTLLVAYKERFDKDNFIKNLLLDNLLLVDIYSRAKKLHIQTDAKRVAMIIESVNGRDNNALEIARTHFGTGTDFVTEVDEDNIIIVKDVTDINKPGEIAKAAEEMQAGLEKEGLSGVRIAYGTVVGEIKEVSRSYKEAKMALDVGKIFFDERKVICYSELGIGRLIYQLPIPLCKMFIKEIFGGKNPDDFDQETLTTIDKFFENSLNVSETSRQLFIHRNTLVYRLDKLQKSTGLDLRVFDDAITFKIALMVVRYMKYMEKFT</sequence>
<dbReference type="Proteomes" id="UP000182624">
    <property type="component" value="Unassembled WGS sequence"/>
</dbReference>
<dbReference type="PANTHER" id="PTHR33744:SF15">
    <property type="entry name" value="CARBOHYDRATE DIACID REGULATOR"/>
    <property type="match status" value="1"/>
</dbReference>
<evidence type="ECO:0000313" key="4">
    <source>
        <dbReference type="EMBL" id="SFQ01107.1"/>
    </source>
</evidence>
<protein>
    <submittedName>
        <fullName evidence="4">Carbohydrate diacid regulator</fullName>
    </submittedName>
</protein>
<dbReference type="EMBL" id="FOXO01000015">
    <property type="protein sequence ID" value="SFQ01107.1"/>
    <property type="molecule type" value="Genomic_DNA"/>
</dbReference>
<dbReference type="Pfam" id="PF17853">
    <property type="entry name" value="GGDEF_2"/>
    <property type="match status" value="1"/>
</dbReference>
<evidence type="ECO:0000256" key="1">
    <source>
        <dbReference type="ARBA" id="ARBA00006754"/>
    </source>
</evidence>
<gene>
    <name evidence="4" type="ORF">SAMN04487928_11530</name>
</gene>
<dbReference type="PANTHER" id="PTHR33744">
    <property type="entry name" value="CARBOHYDRATE DIACID REGULATOR"/>
    <property type="match status" value="1"/>
</dbReference>
<accession>A0A1I5V1C0</accession>
<dbReference type="Gene3D" id="1.10.10.2840">
    <property type="entry name" value="PucR C-terminal helix-turn-helix domain"/>
    <property type="match status" value="1"/>
</dbReference>
<proteinExistence type="inferred from homology"/>
<comment type="similarity">
    <text evidence="1">Belongs to the CdaR family.</text>
</comment>
<organism evidence="4 5">
    <name type="scientific">Butyrivibrio proteoclasticus</name>
    <dbReference type="NCBI Taxonomy" id="43305"/>
    <lineage>
        <taxon>Bacteria</taxon>
        <taxon>Bacillati</taxon>
        <taxon>Bacillota</taxon>
        <taxon>Clostridia</taxon>
        <taxon>Lachnospirales</taxon>
        <taxon>Lachnospiraceae</taxon>
        <taxon>Butyrivibrio</taxon>
    </lineage>
</organism>
<evidence type="ECO:0000259" key="3">
    <source>
        <dbReference type="Pfam" id="PF17853"/>
    </source>
</evidence>
<evidence type="ECO:0000313" key="5">
    <source>
        <dbReference type="Proteomes" id="UP000182624"/>
    </source>
</evidence>
<feature type="domain" description="CdaR GGDEF-like" evidence="3">
    <location>
        <begin position="170"/>
        <end position="285"/>
    </location>
</feature>
<dbReference type="InterPro" id="IPR025736">
    <property type="entry name" value="PucR_C-HTH_dom"/>
</dbReference>
<dbReference type="InterPro" id="IPR042070">
    <property type="entry name" value="PucR_C-HTH_sf"/>
</dbReference>
<dbReference type="InterPro" id="IPR009057">
    <property type="entry name" value="Homeodomain-like_sf"/>
</dbReference>
<evidence type="ECO:0000259" key="2">
    <source>
        <dbReference type="Pfam" id="PF13556"/>
    </source>
</evidence>
<reference evidence="5" key="1">
    <citation type="submission" date="2016-10" db="EMBL/GenBank/DDBJ databases">
        <authorList>
            <person name="Varghese N."/>
            <person name="Submissions S."/>
        </authorList>
    </citation>
    <scope>NUCLEOTIDE SEQUENCE [LARGE SCALE GENOMIC DNA]</scope>
    <source>
        <strain evidence="5">P18</strain>
    </source>
</reference>
<dbReference type="InterPro" id="IPR041522">
    <property type="entry name" value="CdaR_GGDEF"/>
</dbReference>
<dbReference type="Pfam" id="PF13556">
    <property type="entry name" value="HTH_30"/>
    <property type="match status" value="1"/>
</dbReference>
<dbReference type="AlphaFoldDB" id="A0A1I5V1C0"/>
<keyword evidence="5" id="KW-1185">Reference proteome</keyword>
<dbReference type="SUPFAM" id="SSF46689">
    <property type="entry name" value="Homeodomain-like"/>
    <property type="match status" value="1"/>
</dbReference>
<name>A0A1I5V1C0_9FIRM</name>